<dbReference type="AlphaFoldDB" id="A0A8X6YAZ3"/>
<dbReference type="EMBL" id="BMAV01016603">
    <property type="protein sequence ID" value="GFY67545.1"/>
    <property type="molecule type" value="Genomic_DNA"/>
</dbReference>
<proteinExistence type="predicted"/>
<reference evidence="2" key="1">
    <citation type="submission" date="2020-08" db="EMBL/GenBank/DDBJ databases">
        <title>Multicomponent nature underlies the extraordinary mechanical properties of spider dragline silk.</title>
        <authorList>
            <person name="Kono N."/>
            <person name="Nakamura H."/>
            <person name="Mori M."/>
            <person name="Yoshida Y."/>
            <person name="Ohtoshi R."/>
            <person name="Malay A.D."/>
            <person name="Moran D.A.P."/>
            <person name="Tomita M."/>
            <person name="Numata K."/>
            <person name="Arakawa K."/>
        </authorList>
    </citation>
    <scope>NUCLEOTIDE SEQUENCE</scope>
</reference>
<feature type="region of interest" description="Disordered" evidence="1">
    <location>
        <begin position="120"/>
        <end position="157"/>
    </location>
</feature>
<gene>
    <name evidence="2" type="primary">NCL1_60211</name>
    <name evidence="2" type="ORF">TNIN_279291</name>
</gene>
<evidence type="ECO:0000313" key="3">
    <source>
        <dbReference type="Proteomes" id="UP000886998"/>
    </source>
</evidence>
<dbReference type="Proteomes" id="UP000886998">
    <property type="component" value="Unassembled WGS sequence"/>
</dbReference>
<keyword evidence="3" id="KW-1185">Reference proteome</keyword>
<comment type="caution">
    <text evidence="2">The sequence shown here is derived from an EMBL/GenBank/DDBJ whole genome shotgun (WGS) entry which is preliminary data.</text>
</comment>
<protein>
    <submittedName>
        <fullName evidence="2">Uncharacterized protein</fullName>
    </submittedName>
</protein>
<sequence>MVLFATKQRSCIPAYQKVTFHHKIMPITFHNCRRRKEWLTFRVSQMLHGFFLVAVRRQSRLSTASVWSGGGQFFPVSNSMEECGKDAFLADEDEKEEAPMEGCQHASQGIQAIDAGHPRKKFRGPRDTHHKEQFEVQISPEGKNKEQSNNIYHLNQNNNYTRKASESRLKYENIS</sequence>
<name>A0A8X6YAZ3_9ARAC</name>
<feature type="compositionally biased region" description="Basic and acidic residues" evidence="1">
    <location>
        <begin position="124"/>
        <end position="134"/>
    </location>
</feature>
<evidence type="ECO:0000256" key="1">
    <source>
        <dbReference type="SAM" id="MobiDB-lite"/>
    </source>
</evidence>
<evidence type="ECO:0000313" key="2">
    <source>
        <dbReference type="EMBL" id="GFY67545.1"/>
    </source>
</evidence>
<accession>A0A8X6YAZ3</accession>
<organism evidence="2 3">
    <name type="scientific">Trichonephila inaurata madagascariensis</name>
    <dbReference type="NCBI Taxonomy" id="2747483"/>
    <lineage>
        <taxon>Eukaryota</taxon>
        <taxon>Metazoa</taxon>
        <taxon>Ecdysozoa</taxon>
        <taxon>Arthropoda</taxon>
        <taxon>Chelicerata</taxon>
        <taxon>Arachnida</taxon>
        <taxon>Araneae</taxon>
        <taxon>Araneomorphae</taxon>
        <taxon>Entelegynae</taxon>
        <taxon>Araneoidea</taxon>
        <taxon>Nephilidae</taxon>
        <taxon>Trichonephila</taxon>
        <taxon>Trichonephila inaurata</taxon>
    </lineage>
</organism>